<dbReference type="Gene3D" id="1.10.3730.20">
    <property type="match status" value="1"/>
</dbReference>
<dbReference type="GO" id="GO:0016020">
    <property type="term" value="C:membrane"/>
    <property type="evidence" value="ECO:0007669"/>
    <property type="project" value="InterPro"/>
</dbReference>
<feature type="transmembrane region" description="Helical" evidence="2">
    <location>
        <begin position="80"/>
        <end position="99"/>
    </location>
</feature>
<dbReference type="InterPro" id="IPR000620">
    <property type="entry name" value="EamA_dom"/>
</dbReference>
<protein>
    <submittedName>
        <fullName evidence="4">EamA-like transporter family protein</fullName>
    </submittedName>
</protein>
<accession>A0A239CMD9</accession>
<feature type="transmembrane region" description="Helical" evidence="2">
    <location>
        <begin position="119"/>
        <end position="139"/>
    </location>
</feature>
<dbReference type="Pfam" id="PF00892">
    <property type="entry name" value="EamA"/>
    <property type="match status" value="1"/>
</dbReference>
<comment type="similarity">
    <text evidence="1">Belongs to the EamA transporter family.</text>
</comment>
<organism evidence="4 5">
    <name type="scientific">Geodermatophilus pulveris</name>
    <dbReference type="NCBI Taxonomy" id="1564159"/>
    <lineage>
        <taxon>Bacteria</taxon>
        <taxon>Bacillati</taxon>
        <taxon>Actinomycetota</taxon>
        <taxon>Actinomycetes</taxon>
        <taxon>Geodermatophilales</taxon>
        <taxon>Geodermatophilaceae</taxon>
        <taxon>Geodermatophilus</taxon>
    </lineage>
</organism>
<feature type="transmembrane region" description="Helical" evidence="2">
    <location>
        <begin position="179"/>
        <end position="200"/>
    </location>
</feature>
<evidence type="ECO:0000313" key="4">
    <source>
        <dbReference type="EMBL" id="SNS21325.1"/>
    </source>
</evidence>
<evidence type="ECO:0000259" key="3">
    <source>
        <dbReference type="Pfam" id="PF00892"/>
    </source>
</evidence>
<keyword evidence="2" id="KW-1133">Transmembrane helix</keyword>
<feature type="domain" description="EamA" evidence="3">
    <location>
        <begin position="82"/>
        <end position="224"/>
    </location>
</feature>
<keyword evidence="2" id="KW-0472">Membrane</keyword>
<dbReference type="EMBL" id="FZOO01000002">
    <property type="protein sequence ID" value="SNS21325.1"/>
    <property type="molecule type" value="Genomic_DNA"/>
</dbReference>
<name>A0A239CMD9_9ACTN</name>
<dbReference type="InterPro" id="IPR037185">
    <property type="entry name" value="EmrE-like"/>
</dbReference>
<gene>
    <name evidence="4" type="ORF">SAMN06893096_102531</name>
</gene>
<reference evidence="5" key="1">
    <citation type="submission" date="2017-06" db="EMBL/GenBank/DDBJ databases">
        <authorList>
            <person name="Varghese N."/>
            <person name="Submissions S."/>
        </authorList>
    </citation>
    <scope>NUCLEOTIDE SEQUENCE [LARGE SCALE GENOMIC DNA]</scope>
    <source>
        <strain evidence="5">DSM 46839</strain>
    </source>
</reference>
<proteinExistence type="inferred from homology"/>
<dbReference type="AlphaFoldDB" id="A0A239CMD9"/>
<evidence type="ECO:0000256" key="1">
    <source>
        <dbReference type="ARBA" id="ARBA00007362"/>
    </source>
</evidence>
<feature type="transmembrane region" description="Helical" evidence="2">
    <location>
        <begin position="151"/>
        <end position="173"/>
    </location>
</feature>
<keyword evidence="5" id="KW-1185">Reference proteome</keyword>
<feature type="transmembrane region" description="Helical" evidence="2">
    <location>
        <begin position="207"/>
        <end position="225"/>
    </location>
</feature>
<dbReference type="Proteomes" id="UP000198373">
    <property type="component" value="Unassembled WGS sequence"/>
</dbReference>
<sequence>MVGVGVVDAGRGDVEELLPVGRDRVGPVDDVEDLGAAEAGQVSPRAGTRRGPRWRARNVAQPVPVDDGCMPAARAGDARSSVVLATLAALAFGLFSVVLERATGRAVLPGAGRGAVDVALVVALAVQAGALGVTLLAATRHTRACPRPERSLVVPATLVGLVDVGADVLVTLAVDRGPLAVVGPLASLDPVVAVLVATLVLRERLRLLPALGVLGALGGTVLVATG</sequence>
<evidence type="ECO:0000313" key="5">
    <source>
        <dbReference type="Proteomes" id="UP000198373"/>
    </source>
</evidence>
<dbReference type="SUPFAM" id="SSF103481">
    <property type="entry name" value="Multidrug resistance efflux transporter EmrE"/>
    <property type="match status" value="1"/>
</dbReference>
<evidence type="ECO:0000256" key="2">
    <source>
        <dbReference type="SAM" id="Phobius"/>
    </source>
</evidence>
<keyword evidence="2" id="KW-0812">Transmembrane</keyword>